<name>A0AA49GEB9_9BACT</name>
<sequence length="350" mass="40873">MKNVNLIFRLIKSVSDLRKFNNVNSRYHREAKAIINNLTDSFDLETAQNIPSNFKLKLQWYMAECLYACEKFNEISGRTSTSQQKRAYLLSGALGAMCDFIIDDVEMKAEKIKEFKNPKTEDQYTDVVEKLYALFYHSFINSLELEVKARVIQYYELIFDAQLKSKQQFNPSITQQEVDEICKNKCGYSLLYIRSLVTGEITEIEKKALYELGGYIQYCNDAQDLYKDLKKGLRTFASTRSDLETIARDLDKQKTIAFSLIKETPFDQKKKDELLFSLHIMSIGIIAKLNRYSKICDGNFSSEKLSKKSKEEVRSQLAIKKLLWYSFPKVIKYKYEDVDKSYDFQLNLNN</sequence>
<protein>
    <submittedName>
        <fullName evidence="1">Uncharacterized protein</fullName>
    </submittedName>
</protein>
<accession>A0AA49GEB9</accession>
<dbReference type="Proteomes" id="UP001230496">
    <property type="component" value="Chromosome"/>
</dbReference>
<dbReference type="AlphaFoldDB" id="A0AA49GEB9"/>
<dbReference type="KEGG" id="msaa:QYS49_08445"/>
<dbReference type="RefSeq" id="WP_308349804.1">
    <property type="nucleotide sequence ID" value="NZ_CP129971.1"/>
</dbReference>
<proteinExistence type="predicted"/>
<evidence type="ECO:0000313" key="1">
    <source>
        <dbReference type="EMBL" id="WKK77213.2"/>
    </source>
</evidence>
<organism evidence="1 2">
    <name type="scientific">Marivirga salinarum</name>
    <dbReference type="NCBI Taxonomy" id="3059078"/>
    <lineage>
        <taxon>Bacteria</taxon>
        <taxon>Pseudomonadati</taxon>
        <taxon>Bacteroidota</taxon>
        <taxon>Cytophagia</taxon>
        <taxon>Cytophagales</taxon>
        <taxon>Marivirgaceae</taxon>
        <taxon>Marivirga</taxon>
    </lineage>
</organism>
<gene>
    <name evidence="1" type="ORF">QYS49_08445</name>
</gene>
<reference evidence="1 2" key="1">
    <citation type="submission" date="2023-08" db="EMBL/GenBank/DDBJ databases">
        <title>Comparative genomics and taxonomic characterization of three novel marine species of genus Marivirga.</title>
        <authorList>
            <person name="Muhammad N."/>
            <person name="Kim S.-G."/>
        </authorList>
    </citation>
    <scope>NUCLEOTIDE SEQUENCE [LARGE SCALE GENOMIC DNA]</scope>
    <source>
        <strain evidence="1 2">BDSF4-3</strain>
    </source>
</reference>
<evidence type="ECO:0000313" key="2">
    <source>
        <dbReference type="Proteomes" id="UP001230496"/>
    </source>
</evidence>
<dbReference type="EMBL" id="CP129971">
    <property type="protein sequence ID" value="WKK77213.2"/>
    <property type="molecule type" value="Genomic_DNA"/>
</dbReference>
<keyword evidence="2" id="KW-1185">Reference proteome</keyword>